<dbReference type="SUPFAM" id="SSF50729">
    <property type="entry name" value="PH domain-like"/>
    <property type="match status" value="1"/>
</dbReference>
<keyword evidence="4" id="KW-1185">Reference proteome</keyword>
<evidence type="ECO:0000259" key="2">
    <source>
        <dbReference type="PROSITE" id="PS50003"/>
    </source>
</evidence>
<proteinExistence type="predicted"/>
<accession>A0A830HQM3</accession>
<dbReference type="InterPro" id="IPR001849">
    <property type="entry name" value="PH_domain"/>
</dbReference>
<dbReference type="PROSITE" id="PS50003">
    <property type="entry name" value="PH_DOMAIN"/>
    <property type="match status" value="1"/>
</dbReference>
<feature type="domain" description="PH" evidence="2">
    <location>
        <begin position="55"/>
        <end position="151"/>
    </location>
</feature>
<evidence type="ECO:0000256" key="1">
    <source>
        <dbReference type="SAM" id="MobiDB-lite"/>
    </source>
</evidence>
<feature type="compositionally biased region" description="Low complexity" evidence="1">
    <location>
        <begin position="286"/>
        <end position="299"/>
    </location>
</feature>
<feature type="region of interest" description="Disordered" evidence="1">
    <location>
        <begin position="229"/>
        <end position="325"/>
    </location>
</feature>
<gene>
    <name evidence="3" type="ORF">PPROV_000602800</name>
</gene>
<dbReference type="Gene3D" id="2.30.29.30">
    <property type="entry name" value="Pleckstrin-homology domain (PH domain)/Phosphotyrosine-binding domain (PTB)"/>
    <property type="match status" value="1"/>
</dbReference>
<dbReference type="OrthoDB" id="550052at2759"/>
<protein>
    <recommendedName>
        <fullName evidence="2">PH domain-containing protein</fullName>
    </recommendedName>
</protein>
<dbReference type="EMBL" id="BNJQ01000016">
    <property type="protein sequence ID" value="GHP07287.1"/>
    <property type="molecule type" value="Genomic_DNA"/>
</dbReference>
<feature type="compositionally biased region" description="Acidic residues" evidence="1">
    <location>
        <begin position="232"/>
        <end position="250"/>
    </location>
</feature>
<evidence type="ECO:0000313" key="4">
    <source>
        <dbReference type="Proteomes" id="UP000660262"/>
    </source>
</evidence>
<dbReference type="AlphaFoldDB" id="A0A830HQM3"/>
<dbReference type="InterPro" id="IPR011993">
    <property type="entry name" value="PH-like_dom_sf"/>
</dbReference>
<feature type="region of interest" description="Disordered" evidence="1">
    <location>
        <begin position="339"/>
        <end position="363"/>
    </location>
</feature>
<dbReference type="Proteomes" id="UP000660262">
    <property type="component" value="Unassembled WGS sequence"/>
</dbReference>
<name>A0A830HQM3_9CHLO</name>
<comment type="caution">
    <text evidence="3">The sequence shown here is derived from an EMBL/GenBank/DDBJ whole genome shotgun (WGS) entry which is preliminary data.</text>
</comment>
<sequence>MPFFGRSRSSGSQASSSGASASASASASADLDSSELAAGVGVGDIHSVSVDADGAARIEGYASKKSENAKMIGMSWKKRYFDISCGVLSYANSKKDLATGATCFAIAEVKLLDPVGDTEIRMRFPERDLTLKFEGMDRRNLWYKVLKSEAKRLGARPIINTGRIDNAQNDIASGVADRLALPDSPVKTVTAGVEGFSLNDIRPSDGVAAVRPPSPRSLLANPNKAATMVADVDPEDDYDDDLGIGGEDDDFTKQSHEPPYVSQPPVFRRSNGAGPALAAPPPVSAPPSVSLPDYLKQPAPAAPKPKERQPFQAVAPPPQELLGQTKLKVQVVDAKAHNWGDGDLLDNTNPEADNNFLDENFDD</sequence>
<organism evidence="3 4">
    <name type="scientific">Pycnococcus provasolii</name>
    <dbReference type="NCBI Taxonomy" id="41880"/>
    <lineage>
        <taxon>Eukaryota</taxon>
        <taxon>Viridiplantae</taxon>
        <taxon>Chlorophyta</taxon>
        <taxon>Pseudoscourfieldiophyceae</taxon>
        <taxon>Pseudoscourfieldiales</taxon>
        <taxon>Pycnococcaceae</taxon>
        <taxon>Pycnococcus</taxon>
    </lineage>
</organism>
<feature type="region of interest" description="Disordered" evidence="1">
    <location>
        <begin position="1"/>
        <end position="20"/>
    </location>
</feature>
<reference evidence="3" key="1">
    <citation type="submission" date="2020-10" db="EMBL/GenBank/DDBJ databases">
        <title>Unveiling of a novel bifunctional photoreceptor, Dualchrome1, isolated from a cosmopolitan green alga.</title>
        <authorList>
            <person name="Suzuki S."/>
            <person name="Kawachi M."/>
        </authorList>
    </citation>
    <scope>NUCLEOTIDE SEQUENCE</scope>
    <source>
        <strain evidence="3">NIES 2893</strain>
    </source>
</reference>
<evidence type="ECO:0000313" key="3">
    <source>
        <dbReference type="EMBL" id="GHP07287.1"/>
    </source>
</evidence>